<evidence type="ECO:0000313" key="2">
    <source>
        <dbReference type="EMBL" id="SHE31134.1"/>
    </source>
</evidence>
<gene>
    <name evidence="2" type="ORF">SAMN05444274_10116</name>
</gene>
<protein>
    <recommendedName>
        <fullName evidence="4">Sensor of ECF-type sigma factor</fullName>
    </recommendedName>
</protein>
<evidence type="ECO:0000256" key="1">
    <source>
        <dbReference type="SAM" id="SignalP"/>
    </source>
</evidence>
<evidence type="ECO:0000313" key="3">
    <source>
        <dbReference type="Proteomes" id="UP000184164"/>
    </source>
</evidence>
<sequence>MKKIIAPVSILILLLAFVSHSIAQPPGKSHEEKWDKFRAEKIAFLTSKLELSPDEAQRFWPVYNQLEKERWEAQKFRRTMEEKVAEAEETMSAPKIEQLTREFAGSLRKEADLLVDYNEKFLEILPPEKVLKLYKTENEFRMYMIKKFRDKRKNGQ</sequence>
<keyword evidence="3" id="KW-1185">Reference proteome</keyword>
<dbReference type="STRING" id="1484053.SAMN05444274_10116"/>
<dbReference type="EMBL" id="FQUM01000001">
    <property type="protein sequence ID" value="SHE31134.1"/>
    <property type="molecule type" value="Genomic_DNA"/>
</dbReference>
<accession>A0A1M4SFU0</accession>
<evidence type="ECO:0008006" key="4">
    <source>
        <dbReference type="Google" id="ProtNLM"/>
    </source>
</evidence>
<dbReference type="Proteomes" id="UP000184164">
    <property type="component" value="Unassembled WGS sequence"/>
</dbReference>
<keyword evidence="1" id="KW-0732">Signal</keyword>
<organism evidence="2 3">
    <name type="scientific">Mariniphaga anaerophila</name>
    <dbReference type="NCBI Taxonomy" id="1484053"/>
    <lineage>
        <taxon>Bacteria</taxon>
        <taxon>Pseudomonadati</taxon>
        <taxon>Bacteroidota</taxon>
        <taxon>Bacteroidia</taxon>
        <taxon>Marinilabiliales</taxon>
        <taxon>Prolixibacteraceae</taxon>
        <taxon>Mariniphaga</taxon>
    </lineage>
</organism>
<proteinExistence type="predicted"/>
<dbReference type="OrthoDB" id="675330at2"/>
<dbReference type="RefSeq" id="WP_072997823.1">
    <property type="nucleotide sequence ID" value="NZ_FQUM01000001.1"/>
</dbReference>
<feature type="chain" id="PRO_5012770323" description="Sensor of ECF-type sigma factor" evidence="1">
    <location>
        <begin position="24"/>
        <end position="156"/>
    </location>
</feature>
<dbReference type="AlphaFoldDB" id="A0A1M4SFU0"/>
<reference evidence="2 3" key="1">
    <citation type="submission" date="2016-11" db="EMBL/GenBank/DDBJ databases">
        <authorList>
            <person name="Jaros S."/>
            <person name="Januszkiewicz K."/>
            <person name="Wedrychowicz H."/>
        </authorList>
    </citation>
    <scope>NUCLEOTIDE SEQUENCE [LARGE SCALE GENOMIC DNA]</scope>
    <source>
        <strain evidence="2 3">DSM 26910</strain>
    </source>
</reference>
<name>A0A1M4SFU0_9BACT</name>
<feature type="signal peptide" evidence="1">
    <location>
        <begin position="1"/>
        <end position="23"/>
    </location>
</feature>